<dbReference type="EnsemblPlants" id="OGLUM07G05880.1">
    <property type="protein sequence ID" value="OGLUM07G05880.1"/>
    <property type="gene ID" value="OGLUM07G05880"/>
</dbReference>
<keyword evidence="1" id="KW-0472">Membrane</keyword>
<keyword evidence="1" id="KW-1133">Transmembrane helix</keyword>
<evidence type="ECO:0000313" key="3">
    <source>
        <dbReference type="Proteomes" id="UP000026961"/>
    </source>
</evidence>
<evidence type="ECO:0000313" key="2">
    <source>
        <dbReference type="EnsemblPlants" id="OGLUM07G05880.1"/>
    </source>
</evidence>
<protein>
    <recommendedName>
        <fullName evidence="4">Transmembrane protein</fullName>
    </recommendedName>
</protein>
<feature type="transmembrane region" description="Helical" evidence="1">
    <location>
        <begin position="75"/>
        <end position="97"/>
    </location>
</feature>
<keyword evidence="3" id="KW-1185">Reference proteome</keyword>
<reference evidence="2" key="1">
    <citation type="submission" date="2015-04" db="UniProtKB">
        <authorList>
            <consortium name="EnsemblPlants"/>
        </authorList>
    </citation>
    <scope>IDENTIFICATION</scope>
</reference>
<dbReference type="Proteomes" id="UP000026961">
    <property type="component" value="Chromosome 7"/>
</dbReference>
<accession>A0A0E0AGX1</accession>
<evidence type="ECO:0000256" key="1">
    <source>
        <dbReference type="SAM" id="Phobius"/>
    </source>
</evidence>
<dbReference type="Gramene" id="OGLUM07G05880.1">
    <property type="protein sequence ID" value="OGLUM07G05880.1"/>
    <property type="gene ID" value="OGLUM07G05880"/>
</dbReference>
<organism evidence="2">
    <name type="scientific">Oryza glumipatula</name>
    <dbReference type="NCBI Taxonomy" id="40148"/>
    <lineage>
        <taxon>Eukaryota</taxon>
        <taxon>Viridiplantae</taxon>
        <taxon>Streptophyta</taxon>
        <taxon>Embryophyta</taxon>
        <taxon>Tracheophyta</taxon>
        <taxon>Spermatophyta</taxon>
        <taxon>Magnoliopsida</taxon>
        <taxon>Liliopsida</taxon>
        <taxon>Poales</taxon>
        <taxon>Poaceae</taxon>
        <taxon>BOP clade</taxon>
        <taxon>Oryzoideae</taxon>
        <taxon>Oryzeae</taxon>
        <taxon>Oryzinae</taxon>
        <taxon>Oryza</taxon>
    </lineage>
</organism>
<sequence>MGGVVLSDVEVSMIEQGKTTTLPQKVSVTPEHERPEALLDANLKILLMIIVTGVSLGVFVTCLVLAFVLDLTVEGRAMVVFTALVGVVYGVAGYNIIRAC</sequence>
<proteinExistence type="predicted"/>
<evidence type="ECO:0008006" key="4">
    <source>
        <dbReference type="Google" id="ProtNLM"/>
    </source>
</evidence>
<dbReference type="AlphaFoldDB" id="A0A0E0AGX1"/>
<reference evidence="2" key="2">
    <citation type="submission" date="2018-05" db="EMBL/GenBank/DDBJ databases">
        <title>OgluRS3 (Oryza glumaepatula Reference Sequence Version 3).</title>
        <authorList>
            <person name="Zhang J."/>
            <person name="Kudrna D."/>
            <person name="Lee S."/>
            <person name="Talag J."/>
            <person name="Welchert J."/>
            <person name="Wing R.A."/>
        </authorList>
    </citation>
    <scope>NUCLEOTIDE SEQUENCE [LARGE SCALE GENOMIC DNA]</scope>
</reference>
<dbReference type="HOGENOM" id="CLU_159064_1_0_1"/>
<name>A0A0E0AGX1_9ORYZ</name>
<feature type="transmembrane region" description="Helical" evidence="1">
    <location>
        <begin position="45"/>
        <end position="69"/>
    </location>
</feature>
<keyword evidence="1" id="KW-0812">Transmembrane</keyword>